<feature type="transmembrane region" description="Helical" evidence="6">
    <location>
        <begin position="169"/>
        <end position="188"/>
    </location>
</feature>
<dbReference type="Gene3D" id="3.90.550.10">
    <property type="entry name" value="Spore Coat Polysaccharide Biosynthesis Protein SpsA, Chain A"/>
    <property type="match status" value="1"/>
</dbReference>
<dbReference type="Proteomes" id="UP000784128">
    <property type="component" value="Unassembled WGS sequence"/>
</dbReference>
<feature type="transmembrane region" description="Helical" evidence="6">
    <location>
        <begin position="337"/>
        <end position="354"/>
    </location>
</feature>
<dbReference type="PANTHER" id="PTHR43646:SF2">
    <property type="entry name" value="GLYCOSYLTRANSFERASE 2-LIKE DOMAIN-CONTAINING PROTEIN"/>
    <property type="match status" value="1"/>
</dbReference>
<evidence type="ECO:0000256" key="4">
    <source>
        <dbReference type="ARBA" id="ARBA00022679"/>
    </source>
</evidence>
<proteinExistence type="predicted"/>
<gene>
    <name evidence="8" type="ORF">KJB30_04845</name>
</gene>
<keyword evidence="4 8" id="KW-0808">Transferase</keyword>
<evidence type="ECO:0000259" key="7">
    <source>
        <dbReference type="Pfam" id="PF00535"/>
    </source>
</evidence>
<keyword evidence="3 8" id="KW-0328">Glycosyltransferase</keyword>
<comment type="subcellular location">
    <subcellularLocation>
        <location evidence="1">Cell membrane</location>
    </subcellularLocation>
</comment>
<keyword evidence="6" id="KW-1133">Transmembrane helix</keyword>
<evidence type="ECO:0000256" key="5">
    <source>
        <dbReference type="ARBA" id="ARBA00023136"/>
    </source>
</evidence>
<evidence type="ECO:0000256" key="6">
    <source>
        <dbReference type="SAM" id="Phobius"/>
    </source>
</evidence>
<protein>
    <submittedName>
        <fullName evidence="8">Glycosyltransferase</fullName>
        <ecNumber evidence="8">2.4.-.-</ecNumber>
    </submittedName>
</protein>
<reference evidence="8 9" key="1">
    <citation type="submission" date="2021-05" db="EMBL/GenBank/DDBJ databases">
        <title>The draft genome of Geobacter chapellei DSM 13688.</title>
        <authorList>
            <person name="Xu Z."/>
            <person name="Masuda Y."/>
            <person name="Itoh H."/>
            <person name="Senoo K."/>
        </authorList>
    </citation>
    <scope>NUCLEOTIDE SEQUENCE [LARGE SCALE GENOMIC DNA]</scope>
    <source>
        <strain evidence="8 9">DSM 13688</strain>
    </source>
</reference>
<dbReference type="PANTHER" id="PTHR43646">
    <property type="entry name" value="GLYCOSYLTRANSFERASE"/>
    <property type="match status" value="1"/>
</dbReference>
<evidence type="ECO:0000256" key="2">
    <source>
        <dbReference type="ARBA" id="ARBA00022475"/>
    </source>
</evidence>
<keyword evidence="5 6" id="KW-0472">Membrane</keyword>
<sequence>MTILFWLAVTTLILTILAAFDLFIGNRSVRALRDVSATPPADPLRVSIIVAARNEQRNIREALQSLLDIDYPDYELIVVNDRSEDATGRILNNMSSTSPHLKVIHVDALPSGWLGKNHAQWVGGMRATGELLLFTDADIVMEPTVITRAVNFVEQNNLDHLAATPSMRMPTAFLGMFGAAFIIFFSLFSRPWKARDPKSRCHIGIGAFNLVRTSAYRQVGGHETIRLRPDDDIKLGKIIKQAGFRQDAAYAPEFLAVEWYASVGEVIKGLEKNAFSGADYNIPLVLGGVMCHLFCSIWPFAAVFVTHGWIQGMYLATAALIMLMVADSARFHYSRQWYAVGYPLMSALFIYILLRTMLLNLIQGGISWRGTFYSLKELKANKI</sequence>
<keyword evidence="6" id="KW-0812">Transmembrane</keyword>
<feature type="transmembrane region" description="Helical" evidence="6">
    <location>
        <begin position="282"/>
        <end position="302"/>
    </location>
</feature>
<evidence type="ECO:0000313" key="9">
    <source>
        <dbReference type="Proteomes" id="UP000784128"/>
    </source>
</evidence>
<dbReference type="Pfam" id="PF00535">
    <property type="entry name" value="Glycos_transf_2"/>
    <property type="match status" value="1"/>
</dbReference>
<comment type="caution">
    <text evidence="8">The sequence shown here is derived from an EMBL/GenBank/DDBJ whole genome shotgun (WGS) entry which is preliminary data.</text>
</comment>
<evidence type="ECO:0000313" key="8">
    <source>
        <dbReference type="EMBL" id="MBT1071098.1"/>
    </source>
</evidence>
<dbReference type="InterPro" id="IPR001173">
    <property type="entry name" value="Glyco_trans_2-like"/>
</dbReference>
<dbReference type="SUPFAM" id="SSF53448">
    <property type="entry name" value="Nucleotide-diphospho-sugar transferases"/>
    <property type="match status" value="1"/>
</dbReference>
<keyword evidence="2" id="KW-1003">Cell membrane</keyword>
<accession>A0ABS5U606</accession>
<dbReference type="RefSeq" id="WP_214296802.1">
    <property type="nucleotide sequence ID" value="NZ_JAHDYS010000003.1"/>
</dbReference>
<feature type="transmembrane region" description="Helical" evidence="6">
    <location>
        <begin position="308"/>
        <end position="325"/>
    </location>
</feature>
<dbReference type="EMBL" id="JAHDYS010000003">
    <property type="protein sequence ID" value="MBT1071098.1"/>
    <property type="molecule type" value="Genomic_DNA"/>
</dbReference>
<evidence type="ECO:0000256" key="1">
    <source>
        <dbReference type="ARBA" id="ARBA00004236"/>
    </source>
</evidence>
<organism evidence="8 9">
    <name type="scientific">Pelotalea chapellei</name>
    <dbReference type="NCBI Taxonomy" id="44671"/>
    <lineage>
        <taxon>Bacteria</taxon>
        <taxon>Pseudomonadati</taxon>
        <taxon>Thermodesulfobacteriota</taxon>
        <taxon>Desulfuromonadia</taxon>
        <taxon>Geobacterales</taxon>
        <taxon>Geobacteraceae</taxon>
        <taxon>Pelotalea</taxon>
    </lineage>
</organism>
<name>A0ABS5U606_9BACT</name>
<feature type="domain" description="Glycosyltransferase 2-like" evidence="7">
    <location>
        <begin position="47"/>
        <end position="218"/>
    </location>
</feature>
<dbReference type="GO" id="GO:0016757">
    <property type="term" value="F:glycosyltransferase activity"/>
    <property type="evidence" value="ECO:0007669"/>
    <property type="project" value="UniProtKB-KW"/>
</dbReference>
<keyword evidence="9" id="KW-1185">Reference proteome</keyword>
<dbReference type="InterPro" id="IPR029044">
    <property type="entry name" value="Nucleotide-diphossugar_trans"/>
</dbReference>
<dbReference type="EC" id="2.4.-.-" evidence="8"/>
<evidence type="ECO:0000256" key="3">
    <source>
        <dbReference type="ARBA" id="ARBA00022676"/>
    </source>
</evidence>